<reference evidence="1" key="1">
    <citation type="submission" date="2014-09" db="EMBL/GenBank/DDBJ databases">
        <authorList>
            <person name="Magalhaes I.L.F."/>
            <person name="Oliveira U."/>
            <person name="Santos F.R."/>
            <person name="Vidigal T.H.D.A."/>
            <person name="Brescovit A.D."/>
            <person name="Santos A.J."/>
        </authorList>
    </citation>
    <scope>NUCLEOTIDE SEQUENCE</scope>
    <source>
        <tissue evidence="1">Shoot tissue taken approximately 20 cm above the soil surface</tissue>
    </source>
</reference>
<proteinExistence type="predicted"/>
<dbReference type="EMBL" id="GBRH01168690">
    <property type="protein sequence ID" value="JAE29206.1"/>
    <property type="molecule type" value="Transcribed_RNA"/>
</dbReference>
<accession>A0A0A9H2Y5</accession>
<protein>
    <submittedName>
        <fullName evidence="1">Uncharacterized protein</fullName>
    </submittedName>
</protein>
<evidence type="ECO:0000313" key="1">
    <source>
        <dbReference type="EMBL" id="JAE29206.1"/>
    </source>
</evidence>
<dbReference type="AlphaFoldDB" id="A0A0A9H2Y5"/>
<organism evidence="1">
    <name type="scientific">Arundo donax</name>
    <name type="common">Giant reed</name>
    <name type="synonym">Donax arundinaceus</name>
    <dbReference type="NCBI Taxonomy" id="35708"/>
    <lineage>
        <taxon>Eukaryota</taxon>
        <taxon>Viridiplantae</taxon>
        <taxon>Streptophyta</taxon>
        <taxon>Embryophyta</taxon>
        <taxon>Tracheophyta</taxon>
        <taxon>Spermatophyta</taxon>
        <taxon>Magnoliopsida</taxon>
        <taxon>Liliopsida</taxon>
        <taxon>Poales</taxon>
        <taxon>Poaceae</taxon>
        <taxon>PACMAD clade</taxon>
        <taxon>Arundinoideae</taxon>
        <taxon>Arundineae</taxon>
        <taxon>Arundo</taxon>
    </lineage>
</organism>
<sequence>MAGLPGRQNDGFKPALMFSFVVRFNRHFP</sequence>
<name>A0A0A9H2Y5_ARUDO</name>
<reference evidence="1" key="2">
    <citation type="journal article" date="2015" name="Data Brief">
        <title>Shoot transcriptome of the giant reed, Arundo donax.</title>
        <authorList>
            <person name="Barrero R.A."/>
            <person name="Guerrero F.D."/>
            <person name="Moolhuijzen P."/>
            <person name="Goolsby J.A."/>
            <person name="Tidwell J."/>
            <person name="Bellgard S.E."/>
            <person name="Bellgard M.I."/>
        </authorList>
    </citation>
    <scope>NUCLEOTIDE SEQUENCE</scope>
    <source>
        <tissue evidence="1">Shoot tissue taken approximately 20 cm above the soil surface</tissue>
    </source>
</reference>